<dbReference type="InterPro" id="IPR036397">
    <property type="entry name" value="RNaseH_sf"/>
</dbReference>
<organism evidence="3 4">
    <name type="scientific">Hevea brasiliensis</name>
    <name type="common">Para rubber tree</name>
    <name type="synonym">Siphonia brasiliensis</name>
    <dbReference type="NCBI Taxonomy" id="3981"/>
    <lineage>
        <taxon>Eukaryota</taxon>
        <taxon>Viridiplantae</taxon>
        <taxon>Streptophyta</taxon>
        <taxon>Embryophyta</taxon>
        <taxon>Tracheophyta</taxon>
        <taxon>Spermatophyta</taxon>
        <taxon>Magnoliopsida</taxon>
        <taxon>eudicotyledons</taxon>
        <taxon>Gunneridae</taxon>
        <taxon>Pentapetalae</taxon>
        <taxon>rosids</taxon>
        <taxon>fabids</taxon>
        <taxon>Malpighiales</taxon>
        <taxon>Euphorbiaceae</taxon>
        <taxon>Crotonoideae</taxon>
        <taxon>Micrandreae</taxon>
        <taxon>Hevea</taxon>
    </lineage>
</organism>
<dbReference type="InterPro" id="IPR002156">
    <property type="entry name" value="RNaseH_domain"/>
</dbReference>
<dbReference type="SUPFAM" id="SSF53098">
    <property type="entry name" value="Ribonuclease H-like"/>
    <property type="match status" value="1"/>
</dbReference>
<keyword evidence="4" id="KW-1185">Reference proteome</keyword>
<feature type="region of interest" description="Disordered" evidence="1">
    <location>
        <begin position="18"/>
        <end position="44"/>
    </location>
</feature>
<reference evidence="3 4" key="1">
    <citation type="journal article" date="2020" name="Mol. Plant">
        <title>The Chromosome-Based Rubber Tree Genome Provides New Insights into Spurge Genome Evolution and Rubber Biosynthesis.</title>
        <authorList>
            <person name="Liu J."/>
            <person name="Shi C."/>
            <person name="Shi C.C."/>
            <person name="Li W."/>
            <person name="Zhang Q.J."/>
            <person name="Zhang Y."/>
            <person name="Li K."/>
            <person name="Lu H.F."/>
            <person name="Shi C."/>
            <person name="Zhu S.T."/>
            <person name="Xiao Z.Y."/>
            <person name="Nan H."/>
            <person name="Yue Y."/>
            <person name="Zhu X.G."/>
            <person name="Wu Y."/>
            <person name="Hong X.N."/>
            <person name="Fan G.Y."/>
            <person name="Tong Y."/>
            <person name="Zhang D."/>
            <person name="Mao C.L."/>
            <person name="Liu Y.L."/>
            <person name="Hao S.J."/>
            <person name="Liu W.Q."/>
            <person name="Lv M.Q."/>
            <person name="Zhang H.B."/>
            <person name="Liu Y."/>
            <person name="Hu-Tang G.R."/>
            <person name="Wang J.P."/>
            <person name="Wang J.H."/>
            <person name="Sun Y.H."/>
            <person name="Ni S.B."/>
            <person name="Chen W.B."/>
            <person name="Zhang X.C."/>
            <person name="Jiao Y.N."/>
            <person name="Eichler E.E."/>
            <person name="Li G.H."/>
            <person name="Liu X."/>
            <person name="Gao L.Z."/>
        </authorList>
    </citation>
    <scope>NUCLEOTIDE SEQUENCE [LARGE SCALE GENOMIC DNA]</scope>
    <source>
        <strain evidence="4">cv. GT1</strain>
        <tissue evidence="3">Leaf</tissue>
    </source>
</reference>
<evidence type="ECO:0000313" key="4">
    <source>
        <dbReference type="Proteomes" id="UP000467840"/>
    </source>
</evidence>
<evidence type="ECO:0000259" key="2">
    <source>
        <dbReference type="PROSITE" id="PS50879"/>
    </source>
</evidence>
<sequence>MEVQAEVVEKYGPWMPVKKMGRKGNKSGGGQFRNKAVTKQNQRSNNTGSRFLILKDKLLEEILKNDDAEEHLDRDEEVVGHKRENLQELQGSGVKWRDRGVVEVKGSLNSCSPYFLTIYARLIDEENCWLMLNILRGGRLRKGIGDIFITLILKVEAPEVISQFKLISLCDVSYKLVSKVLANRMKNVLPTLIANTQSSFIPGWFKLNTDGASRGNPGRSGDGGIIRDWMGQWKTGFVARYGICSSVHAEIQALAHGLQLAWDMGCRVVVVELDSEVVFGLVSKGKPINKNLHWLVSYYKGLLNRAWQVILQHCYREANNVADRLANMGMDSIEGMHLLQDPPNEVLQLVRQDFQGVAWPRLMRAS</sequence>
<dbReference type="PROSITE" id="PS50879">
    <property type="entry name" value="RNASE_H_1"/>
    <property type="match status" value="1"/>
</dbReference>
<dbReference type="Pfam" id="PF13456">
    <property type="entry name" value="RVT_3"/>
    <property type="match status" value="1"/>
</dbReference>
<dbReference type="PANTHER" id="PTHR47723">
    <property type="entry name" value="OS05G0353850 PROTEIN"/>
    <property type="match status" value="1"/>
</dbReference>
<dbReference type="InterPro" id="IPR053151">
    <property type="entry name" value="RNase_H-like"/>
</dbReference>
<accession>A0A6A6LYM4</accession>
<dbReference type="PANTHER" id="PTHR47723:SF19">
    <property type="entry name" value="POLYNUCLEOTIDYL TRANSFERASE, RIBONUCLEASE H-LIKE SUPERFAMILY PROTEIN"/>
    <property type="match status" value="1"/>
</dbReference>
<comment type="caution">
    <text evidence="3">The sequence shown here is derived from an EMBL/GenBank/DDBJ whole genome shotgun (WGS) entry which is preliminary data.</text>
</comment>
<dbReference type="EMBL" id="JAAGAX010000008">
    <property type="protein sequence ID" value="KAF2305136.1"/>
    <property type="molecule type" value="Genomic_DNA"/>
</dbReference>
<dbReference type="GO" id="GO:0004523">
    <property type="term" value="F:RNA-DNA hybrid ribonuclease activity"/>
    <property type="evidence" value="ECO:0007669"/>
    <property type="project" value="InterPro"/>
</dbReference>
<gene>
    <name evidence="3" type="ORF">GH714_002001</name>
</gene>
<dbReference type="GO" id="GO:0003676">
    <property type="term" value="F:nucleic acid binding"/>
    <property type="evidence" value="ECO:0007669"/>
    <property type="project" value="InterPro"/>
</dbReference>
<dbReference type="InterPro" id="IPR044730">
    <property type="entry name" value="RNase_H-like_dom_plant"/>
</dbReference>
<feature type="domain" description="RNase H type-1" evidence="2">
    <location>
        <begin position="201"/>
        <end position="331"/>
    </location>
</feature>
<evidence type="ECO:0000313" key="3">
    <source>
        <dbReference type="EMBL" id="KAF2305136.1"/>
    </source>
</evidence>
<evidence type="ECO:0000256" key="1">
    <source>
        <dbReference type="SAM" id="MobiDB-lite"/>
    </source>
</evidence>
<protein>
    <recommendedName>
        <fullName evidence="2">RNase H type-1 domain-containing protein</fullName>
    </recommendedName>
</protein>
<proteinExistence type="predicted"/>
<dbReference type="Proteomes" id="UP000467840">
    <property type="component" value="Chromosome 9"/>
</dbReference>
<dbReference type="AlphaFoldDB" id="A0A6A6LYM4"/>
<dbReference type="InterPro" id="IPR012337">
    <property type="entry name" value="RNaseH-like_sf"/>
</dbReference>
<dbReference type="Gene3D" id="3.30.420.10">
    <property type="entry name" value="Ribonuclease H-like superfamily/Ribonuclease H"/>
    <property type="match status" value="1"/>
</dbReference>
<name>A0A6A6LYM4_HEVBR</name>
<dbReference type="CDD" id="cd06222">
    <property type="entry name" value="RNase_H_like"/>
    <property type="match status" value="1"/>
</dbReference>